<evidence type="ECO:0000256" key="1">
    <source>
        <dbReference type="SAM" id="MobiDB-lite"/>
    </source>
</evidence>
<dbReference type="Proteomes" id="UP000646244">
    <property type="component" value="Unassembled WGS sequence"/>
</dbReference>
<reference evidence="3" key="2">
    <citation type="submission" date="2020-09" db="EMBL/GenBank/DDBJ databases">
        <authorList>
            <person name="Sun Q."/>
            <person name="Ohkuma M."/>
        </authorList>
    </citation>
    <scope>NUCLEOTIDE SEQUENCE</scope>
    <source>
        <strain evidence="3">JCM 4633</strain>
    </source>
</reference>
<feature type="region of interest" description="Disordered" evidence="1">
    <location>
        <begin position="43"/>
        <end position="64"/>
    </location>
</feature>
<proteinExistence type="predicted"/>
<evidence type="ECO:0000313" key="4">
    <source>
        <dbReference type="Proteomes" id="UP000646244"/>
    </source>
</evidence>
<dbReference type="RefSeq" id="WP_190111061.1">
    <property type="nucleotide sequence ID" value="NZ_BMVB01000012.1"/>
</dbReference>
<protein>
    <recommendedName>
        <fullName evidence="2">Endonuclease/exonuclease/phosphatase domain-containing protein</fullName>
    </recommendedName>
</protein>
<feature type="compositionally biased region" description="Basic and acidic residues" evidence="1">
    <location>
        <begin position="408"/>
        <end position="417"/>
    </location>
</feature>
<feature type="region of interest" description="Disordered" evidence="1">
    <location>
        <begin position="384"/>
        <end position="424"/>
    </location>
</feature>
<gene>
    <name evidence="3" type="ORF">GCM10010507_38380</name>
</gene>
<dbReference type="Gene3D" id="3.60.10.10">
    <property type="entry name" value="Endonuclease/exonuclease/phosphatase"/>
    <property type="match status" value="2"/>
</dbReference>
<comment type="caution">
    <text evidence="3">The sequence shown here is derived from an EMBL/GenBank/DDBJ whole genome shotgun (WGS) entry which is preliminary data.</text>
</comment>
<evidence type="ECO:0000313" key="3">
    <source>
        <dbReference type="EMBL" id="GHC57964.1"/>
    </source>
</evidence>
<dbReference type="CDD" id="cd00161">
    <property type="entry name" value="beta-trefoil_Ricin-like"/>
    <property type="match status" value="1"/>
</dbReference>
<dbReference type="Pfam" id="PF03372">
    <property type="entry name" value="Exo_endo_phos"/>
    <property type="match status" value="1"/>
</dbReference>
<reference evidence="3" key="1">
    <citation type="journal article" date="2014" name="Int. J. Syst. Evol. Microbiol.">
        <title>Complete genome sequence of Corynebacterium casei LMG S-19264T (=DSM 44701T), isolated from a smear-ripened cheese.</title>
        <authorList>
            <consortium name="US DOE Joint Genome Institute (JGI-PGF)"/>
            <person name="Walter F."/>
            <person name="Albersmeier A."/>
            <person name="Kalinowski J."/>
            <person name="Ruckert C."/>
        </authorList>
    </citation>
    <scope>NUCLEOTIDE SEQUENCE</scope>
    <source>
        <strain evidence="3">JCM 4633</strain>
    </source>
</reference>
<dbReference type="InterPro" id="IPR005135">
    <property type="entry name" value="Endo/exonuclease/phosphatase"/>
</dbReference>
<feature type="domain" description="Endonuclease/exonuclease/phosphatase" evidence="2">
    <location>
        <begin position="67"/>
        <end position="265"/>
    </location>
</feature>
<dbReference type="SUPFAM" id="SSF56219">
    <property type="entry name" value="DNase I-like"/>
    <property type="match status" value="1"/>
</dbReference>
<dbReference type="InterPro" id="IPR036691">
    <property type="entry name" value="Endo/exonu/phosph_ase_sf"/>
</dbReference>
<organism evidence="3 4">
    <name type="scientific">Streptomyces cinnamoneus</name>
    <name type="common">Streptoverticillium cinnamoneum</name>
    <dbReference type="NCBI Taxonomy" id="53446"/>
    <lineage>
        <taxon>Bacteria</taxon>
        <taxon>Bacillati</taxon>
        <taxon>Actinomycetota</taxon>
        <taxon>Actinomycetes</taxon>
        <taxon>Kitasatosporales</taxon>
        <taxon>Streptomycetaceae</taxon>
        <taxon>Streptomyces</taxon>
        <taxon>Streptomyces cinnamoneus group</taxon>
    </lineage>
</organism>
<sequence>MRLPLPPPRAKARSGPRTSRLTAALTSVLLATGLLVCAAPGPGGSTARADDRPATPAAPPSGGLPFATYNMQGSDHGLRWNGEVGPLTMRHQVVALQEAGSGPPAAAHQRHGVGESIRIPGPLPAGLPDHVNHTVWRYRHHTRHVYFLQTDPQRDSTTGRDRWRGGRVNLAVATHARADVAPLLRRIRAATRAGENWVMVGDFNLDIRNRTDRQAREQTLHLRPDEQLARPHRSTHQRGGELNYAITRGTPRFNAAIPAGRGSDHHPVQFEPAPSPVPAAPDGPVHNFSSALENARTGLALDVPGNSGRVTTRLQAYNARQWFRVGTVRGHWYRFAHCNSPRAASGALKDRAALAAGEACPGVNPFMPVSPILMLSCESPEAQWHRDDLGTPGGPLRRRNSPLPAAVPDRHGERDVGRGLPVQR</sequence>
<dbReference type="EMBL" id="BMVB01000012">
    <property type="protein sequence ID" value="GHC57964.1"/>
    <property type="molecule type" value="Genomic_DNA"/>
</dbReference>
<evidence type="ECO:0000259" key="2">
    <source>
        <dbReference type="Pfam" id="PF03372"/>
    </source>
</evidence>
<dbReference type="GO" id="GO:0003824">
    <property type="term" value="F:catalytic activity"/>
    <property type="evidence" value="ECO:0007669"/>
    <property type="project" value="InterPro"/>
</dbReference>
<accession>A0A918TRM4</accession>
<dbReference type="AlphaFoldDB" id="A0A918TRM4"/>
<name>A0A918TRM4_STRCJ</name>